<reference evidence="3" key="4">
    <citation type="journal article" date="2015" name="G3 (Bethesda)">
        <title>Genome sequences of three phytopathogenic species of the Magnaporthaceae family of fungi.</title>
        <authorList>
            <person name="Okagaki L.H."/>
            <person name="Nunes C.C."/>
            <person name="Sailsbery J."/>
            <person name="Clay B."/>
            <person name="Brown D."/>
            <person name="John T."/>
            <person name="Oh Y."/>
            <person name="Young N."/>
            <person name="Fitzgerald M."/>
            <person name="Haas B.J."/>
            <person name="Zeng Q."/>
            <person name="Young S."/>
            <person name="Adiconis X."/>
            <person name="Fan L."/>
            <person name="Levin J.Z."/>
            <person name="Mitchell T.K."/>
            <person name="Okubara P.A."/>
            <person name="Farman M.L."/>
            <person name="Kohn L.M."/>
            <person name="Birren B."/>
            <person name="Ma L.-J."/>
            <person name="Dean R.A."/>
        </authorList>
    </citation>
    <scope>NUCLEOTIDE SEQUENCE</scope>
    <source>
        <strain evidence="3">R3-111a-1</strain>
    </source>
</reference>
<reference evidence="2" key="2">
    <citation type="submission" date="2010-07" db="EMBL/GenBank/DDBJ databases">
        <authorList>
            <consortium name="The Broad Institute Genome Sequencing Platform"/>
            <consortium name="Broad Institute Genome Sequencing Center for Infectious Disease"/>
            <person name="Ma L.-J."/>
            <person name="Dead R."/>
            <person name="Young S."/>
            <person name="Zeng Q."/>
            <person name="Koehrsen M."/>
            <person name="Alvarado L."/>
            <person name="Berlin A."/>
            <person name="Chapman S.B."/>
            <person name="Chen Z."/>
            <person name="Freedman E."/>
            <person name="Gellesch M."/>
            <person name="Goldberg J."/>
            <person name="Griggs A."/>
            <person name="Gujja S."/>
            <person name="Heilman E.R."/>
            <person name="Heiman D."/>
            <person name="Hepburn T."/>
            <person name="Howarth C."/>
            <person name="Jen D."/>
            <person name="Larson L."/>
            <person name="Mehta T."/>
            <person name="Neiman D."/>
            <person name="Pearson M."/>
            <person name="Roberts A."/>
            <person name="Saif S."/>
            <person name="Shea T."/>
            <person name="Shenoy N."/>
            <person name="Sisk P."/>
            <person name="Stolte C."/>
            <person name="Sykes S."/>
            <person name="Walk T."/>
            <person name="White J."/>
            <person name="Yandava C."/>
            <person name="Haas B."/>
            <person name="Nusbaum C."/>
            <person name="Birren B."/>
        </authorList>
    </citation>
    <scope>NUCLEOTIDE SEQUENCE</scope>
    <source>
        <strain evidence="2">R3-111a-1</strain>
    </source>
</reference>
<dbReference type="EMBL" id="GL385401">
    <property type="protein sequence ID" value="EJT70972.1"/>
    <property type="molecule type" value="Genomic_DNA"/>
</dbReference>
<gene>
    <name evidence="3" type="primary">20352453</name>
    <name evidence="2" type="ORF">GGTG_11995</name>
</gene>
<dbReference type="InterPro" id="IPR036249">
    <property type="entry name" value="Thioredoxin-like_sf"/>
</dbReference>
<dbReference type="AlphaFoldDB" id="J3PER4"/>
<dbReference type="PANTHER" id="PTHR42336">
    <property type="entry name" value="THIOREDOXIN DOMAIN-CONTAINING PROTEIN-RELATED"/>
    <property type="match status" value="1"/>
</dbReference>
<dbReference type="Gene3D" id="3.40.30.10">
    <property type="entry name" value="Glutaredoxin"/>
    <property type="match status" value="1"/>
</dbReference>
<dbReference type="InterPro" id="IPR032801">
    <property type="entry name" value="PXL2A/B/C"/>
</dbReference>
<evidence type="ECO:0008006" key="5">
    <source>
        <dbReference type="Google" id="ProtNLM"/>
    </source>
</evidence>
<keyword evidence="4" id="KW-1185">Reference proteome</keyword>
<feature type="region of interest" description="Disordered" evidence="1">
    <location>
        <begin position="220"/>
        <end position="274"/>
    </location>
</feature>
<evidence type="ECO:0000256" key="1">
    <source>
        <dbReference type="SAM" id="MobiDB-lite"/>
    </source>
</evidence>
<feature type="compositionally biased region" description="Polar residues" evidence="1">
    <location>
        <begin position="226"/>
        <end position="243"/>
    </location>
</feature>
<name>J3PER4_GAET3</name>
<organism evidence="2">
    <name type="scientific">Gaeumannomyces tritici (strain R3-111a-1)</name>
    <name type="common">Wheat and barley take-all root rot fungus</name>
    <name type="synonym">Gaeumannomyces graminis var. tritici</name>
    <dbReference type="NCBI Taxonomy" id="644352"/>
    <lineage>
        <taxon>Eukaryota</taxon>
        <taxon>Fungi</taxon>
        <taxon>Dikarya</taxon>
        <taxon>Ascomycota</taxon>
        <taxon>Pezizomycotina</taxon>
        <taxon>Sordariomycetes</taxon>
        <taxon>Sordariomycetidae</taxon>
        <taxon>Magnaporthales</taxon>
        <taxon>Magnaporthaceae</taxon>
        <taxon>Gaeumannomyces</taxon>
    </lineage>
</organism>
<evidence type="ECO:0000313" key="4">
    <source>
        <dbReference type="Proteomes" id="UP000006039"/>
    </source>
</evidence>
<proteinExistence type="predicted"/>
<reference evidence="3" key="5">
    <citation type="submission" date="2018-04" db="UniProtKB">
        <authorList>
            <consortium name="EnsemblFungi"/>
        </authorList>
    </citation>
    <scope>IDENTIFICATION</scope>
    <source>
        <strain evidence="3">R3-111a-1</strain>
    </source>
</reference>
<dbReference type="Proteomes" id="UP000006039">
    <property type="component" value="Unassembled WGS sequence"/>
</dbReference>
<dbReference type="RefSeq" id="XP_009228150.1">
    <property type="nucleotide sequence ID" value="XM_009229886.1"/>
</dbReference>
<protein>
    <recommendedName>
        <fullName evidence="5">Alkyl hydroperoxide reductase subunit C/ Thiol specific antioxidant domain-containing protein</fullName>
    </recommendedName>
</protein>
<dbReference type="PANTHER" id="PTHR42336:SF2">
    <property type="entry name" value="THIOREDOXIN DOMAIN-CONTAINING PROTEIN"/>
    <property type="match status" value="1"/>
</dbReference>
<dbReference type="eggNOG" id="ENOG502SN3X">
    <property type="taxonomic scope" value="Eukaryota"/>
</dbReference>
<dbReference type="VEuPathDB" id="FungiDB:GGTG_11995"/>
<dbReference type="HOGENOM" id="CLU_072123_1_0_1"/>
<dbReference type="GeneID" id="20352453"/>
<feature type="region of interest" description="Disordered" evidence="1">
    <location>
        <begin position="21"/>
        <end position="56"/>
    </location>
</feature>
<feature type="compositionally biased region" description="Gly residues" evidence="1">
    <location>
        <begin position="245"/>
        <end position="255"/>
    </location>
</feature>
<evidence type="ECO:0000313" key="3">
    <source>
        <dbReference type="EnsemblFungi" id="EJT70972"/>
    </source>
</evidence>
<dbReference type="OrthoDB" id="40334at2759"/>
<reference evidence="4" key="1">
    <citation type="submission" date="2010-07" db="EMBL/GenBank/DDBJ databases">
        <title>The genome sequence of Gaeumannomyces graminis var. tritici strain R3-111a-1.</title>
        <authorList>
            <consortium name="The Broad Institute Genome Sequencing Platform"/>
            <person name="Ma L.-J."/>
            <person name="Dead R."/>
            <person name="Young S."/>
            <person name="Zeng Q."/>
            <person name="Koehrsen M."/>
            <person name="Alvarado L."/>
            <person name="Berlin A."/>
            <person name="Chapman S.B."/>
            <person name="Chen Z."/>
            <person name="Freedman E."/>
            <person name="Gellesch M."/>
            <person name="Goldberg J."/>
            <person name="Griggs A."/>
            <person name="Gujja S."/>
            <person name="Heilman E.R."/>
            <person name="Heiman D."/>
            <person name="Hepburn T."/>
            <person name="Howarth C."/>
            <person name="Jen D."/>
            <person name="Larson L."/>
            <person name="Mehta T."/>
            <person name="Neiman D."/>
            <person name="Pearson M."/>
            <person name="Roberts A."/>
            <person name="Saif S."/>
            <person name="Shea T."/>
            <person name="Shenoy N."/>
            <person name="Sisk P."/>
            <person name="Stolte C."/>
            <person name="Sykes S."/>
            <person name="Walk T."/>
            <person name="White J."/>
            <person name="Yandava C."/>
            <person name="Haas B."/>
            <person name="Nusbaum C."/>
            <person name="Birren B."/>
        </authorList>
    </citation>
    <scope>NUCLEOTIDE SEQUENCE [LARGE SCALE GENOMIC DNA]</scope>
    <source>
        <strain evidence="4">R3-111a-1</strain>
    </source>
</reference>
<dbReference type="SUPFAM" id="SSF52833">
    <property type="entry name" value="Thioredoxin-like"/>
    <property type="match status" value="1"/>
</dbReference>
<accession>J3PER4</accession>
<evidence type="ECO:0000313" key="2">
    <source>
        <dbReference type="EMBL" id="EJT70972.1"/>
    </source>
</evidence>
<dbReference type="Pfam" id="PF13911">
    <property type="entry name" value="AhpC-TSA_2"/>
    <property type="match status" value="1"/>
</dbReference>
<dbReference type="EnsemblFungi" id="EJT70972">
    <property type="protein sequence ID" value="EJT70972"/>
    <property type="gene ID" value="GGTG_11995"/>
</dbReference>
<sequence length="316" mass="33405">MFSGLAGKVAMKKLGIPSDALDMSALTGPSSEPNKLRKNPPGTEPEDGGGAAANGGWPKWMTVKSLPLTAQAWLNPPPPAVPVAAEAPKVGDLAPLDRDRKIEFGGGKRVLVVFLRCVGCAFAQKTFLHLRTLANRHQGTLRCIAVSHSSPEATKKWLDLLGGAWQVQVVVDEERAIYAAWGLGLGNTWYLFNPTTQIQGWKEKGWLGNTVATSIQRKGTFDGRAATQSSQPNSSNRLGRSNTGGLAGGKKGGAPQGQPEPEVAEEDVGPSTALGNKWQQAGAFAMDGRGTVVWGGKALRADDVMDLDMGVKILGF</sequence>
<reference evidence="2" key="3">
    <citation type="submission" date="2010-09" db="EMBL/GenBank/DDBJ databases">
        <title>Annotation of Gaeumannomyces graminis var. tritici R3-111a-1.</title>
        <authorList>
            <consortium name="The Broad Institute Genome Sequencing Platform"/>
            <person name="Ma L.-J."/>
            <person name="Dead R."/>
            <person name="Young S.K."/>
            <person name="Zeng Q."/>
            <person name="Gargeya S."/>
            <person name="Fitzgerald M."/>
            <person name="Haas B."/>
            <person name="Abouelleil A."/>
            <person name="Alvarado L."/>
            <person name="Arachchi H.M."/>
            <person name="Berlin A."/>
            <person name="Brown A."/>
            <person name="Chapman S.B."/>
            <person name="Chen Z."/>
            <person name="Dunbar C."/>
            <person name="Freedman E."/>
            <person name="Gearin G."/>
            <person name="Gellesch M."/>
            <person name="Goldberg J."/>
            <person name="Griggs A."/>
            <person name="Gujja S."/>
            <person name="Heiman D."/>
            <person name="Howarth C."/>
            <person name="Larson L."/>
            <person name="Lui A."/>
            <person name="MacDonald P.J.P."/>
            <person name="Mehta T."/>
            <person name="Montmayeur A."/>
            <person name="Murphy C."/>
            <person name="Neiman D."/>
            <person name="Pearson M."/>
            <person name="Priest M."/>
            <person name="Roberts A."/>
            <person name="Saif S."/>
            <person name="Shea T."/>
            <person name="Shenoy N."/>
            <person name="Sisk P."/>
            <person name="Stolte C."/>
            <person name="Sykes S."/>
            <person name="Yandava C."/>
            <person name="Wortman J."/>
            <person name="Nusbaum C."/>
            <person name="Birren B."/>
        </authorList>
    </citation>
    <scope>NUCLEOTIDE SEQUENCE</scope>
    <source>
        <strain evidence="2">R3-111a-1</strain>
    </source>
</reference>